<dbReference type="AlphaFoldDB" id="A0A6C0KKJ1"/>
<accession>A0A6C0KKJ1</accession>
<evidence type="ECO:0000256" key="1">
    <source>
        <dbReference type="SAM" id="Phobius"/>
    </source>
</evidence>
<evidence type="ECO:0000313" key="2">
    <source>
        <dbReference type="EMBL" id="QHT78037.1"/>
    </source>
</evidence>
<evidence type="ECO:0000313" key="3">
    <source>
        <dbReference type="EMBL" id="QHU16838.1"/>
    </source>
</evidence>
<proteinExistence type="predicted"/>
<dbReference type="EMBL" id="MN739927">
    <property type="protein sequence ID" value="QHT78037.1"/>
    <property type="molecule type" value="Genomic_DNA"/>
</dbReference>
<dbReference type="EMBL" id="MN740890">
    <property type="protein sequence ID" value="QHU16838.1"/>
    <property type="molecule type" value="Genomic_DNA"/>
</dbReference>
<protein>
    <submittedName>
        <fullName evidence="3">Uncharacterized protein</fullName>
    </submittedName>
</protein>
<feature type="transmembrane region" description="Helical" evidence="1">
    <location>
        <begin position="12"/>
        <end position="31"/>
    </location>
</feature>
<keyword evidence="1" id="KW-0472">Membrane</keyword>
<keyword evidence="1" id="KW-1133">Transmembrane helix</keyword>
<reference evidence="3" key="1">
    <citation type="journal article" date="2020" name="Nature">
        <title>Giant virus diversity and host interactions through global metagenomics.</title>
        <authorList>
            <person name="Schulz F."/>
            <person name="Roux S."/>
            <person name="Paez-Espino D."/>
            <person name="Jungbluth S."/>
            <person name="Walsh D.A."/>
            <person name="Denef V.J."/>
            <person name="McMahon K.D."/>
            <person name="Konstantinidis K.T."/>
            <person name="Eloe-Fadrosh E.A."/>
            <person name="Kyrpides N.C."/>
            <person name="Woyke T."/>
        </authorList>
    </citation>
    <scope>NUCLEOTIDE SEQUENCE</scope>
    <source>
        <strain evidence="2">GVMAG-M-3300023179-90</strain>
        <strain evidence="3">GVMAG-S-3300012000-53</strain>
    </source>
</reference>
<keyword evidence="1" id="KW-0812">Transmembrane</keyword>
<sequence>MEIIETIKNVASSFVNLFGIYLVWIVIHYGASHLYIKLCVPDNVNGFILSPFIAPAPHCQALRWSIYNGGNSISAMWIILGTWSLSHLQPIRIFRNNSPNKIK</sequence>
<organism evidence="3">
    <name type="scientific">viral metagenome</name>
    <dbReference type="NCBI Taxonomy" id="1070528"/>
    <lineage>
        <taxon>unclassified sequences</taxon>
        <taxon>metagenomes</taxon>
        <taxon>organismal metagenomes</taxon>
    </lineage>
</organism>
<name>A0A6C0KKJ1_9ZZZZ</name>